<comment type="cofactor">
    <cofactor evidence="1">
        <name>FMN</name>
        <dbReference type="ChEBI" id="CHEBI:58210"/>
    </cofactor>
</comment>
<dbReference type="Pfam" id="PF00724">
    <property type="entry name" value="Oxidored_FMN"/>
    <property type="match status" value="1"/>
</dbReference>
<evidence type="ECO:0000256" key="2">
    <source>
        <dbReference type="ARBA" id="ARBA00005979"/>
    </source>
</evidence>
<feature type="domain" description="NADH:flavin oxidoreductase/NADH oxidase N-terminal" evidence="4">
    <location>
        <begin position="14"/>
        <end position="77"/>
    </location>
</feature>
<evidence type="ECO:0000313" key="6">
    <source>
        <dbReference type="EnsemblPlants" id="Pp3c20_14530V3.1"/>
    </source>
</evidence>
<reference evidence="5 7" key="2">
    <citation type="journal article" date="2018" name="Plant J.">
        <title>The Physcomitrella patens chromosome-scale assembly reveals moss genome structure and evolution.</title>
        <authorList>
            <person name="Lang D."/>
            <person name="Ullrich K.K."/>
            <person name="Murat F."/>
            <person name="Fuchs J."/>
            <person name="Jenkins J."/>
            <person name="Haas F.B."/>
            <person name="Piednoel M."/>
            <person name="Gundlach H."/>
            <person name="Van Bel M."/>
            <person name="Meyberg R."/>
            <person name="Vives C."/>
            <person name="Morata J."/>
            <person name="Symeonidi A."/>
            <person name="Hiss M."/>
            <person name="Muchero W."/>
            <person name="Kamisugi Y."/>
            <person name="Saleh O."/>
            <person name="Blanc G."/>
            <person name="Decker E.L."/>
            <person name="van Gessel N."/>
            <person name="Grimwood J."/>
            <person name="Hayes R.D."/>
            <person name="Graham S.W."/>
            <person name="Gunter L.E."/>
            <person name="McDaniel S.F."/>
            <person name="Hoernstein S.N.W."/>
            <person name="Larsson A."/>
            <person name="Li F.W."/>
            <person name="Perroud P.F."/>
            <person name="Phillips J."/>
            <person name="Ranjan P."/>
            <person name="Rokshar D.S."/>
            <person name="Rothfels C.J."/>
            <person name="Schneider L."/>
            <person name="Shu S."/>
            <person name="Stevenson D.W."/>
            <person name="Thummler F."/>
            <person name="Tillich M."/>
            <person name="Villarreal Aguilar J.C."/>
            <person name="Widiez T."/>
            <person name="Wong G.K."/>
            <person name="Wymore A."/>
            <person name="Zhang Y."/>
            <person name="Zimmer A.D."/>
            <person name="Quatrano R.S."/>
            <person name="Mayer K.F.X."/>
            <person name="Goodstein D."/>
            <person name="Casacuberta J.M."/>
            <person name="Vandepoele K."/>
            <person name="Reski R."/>
            <person name="Cuming A.C."/>
            <person name="Tuskan G.A."/>
            <person name="Maumus F."/>
            <person name="Salse J."/>
            <person name="Schmutz J."/>
            <person name="Rensing S.A."/>
        </authorList>
    </citation>
    <scope>NUCLEOTIDE SEQUENCE [LARGE SCALE GENOMIC DNA]</scope>
    <source>
        <strain evidence="6 7">cv. Gransden 2004</strain>
    </source>
</reference>
<dbReference type="Proteomes" id="UP000006727">
    <property type="component" value="Chromosome 20"/>
</dbReference>
<dbReference type="PANTHER" id="PTHR22893:SF112">
    <property type="entry name" value="12-OXOPHYTODIENOATE REDUCTASE 3"/>
    <property type="match status" value="1"/>
</dbReference>
<dbReference type="InterPro" id="IPR045247">
    <property type="entry name" value="Oye-like"/>
</dbReference>
<reference evidence="6" key="3">
    <citation type="submission" date="2020-12" db="UniProtKB">
        <authorList>
            <consortium name="EnsemblPlants"/>
        </authorList>
    </citation>
    <scope>IDENTIFICATION</scope>
</reference>
<protein>
    <recommendedName>
        <fullName evidence="4">NADH:flavin oxidoreductase/NADH oxidase N-terminal domain-containing protein</fullName>
    </recommendedName>
</protein>
<dbReference type="SUPFAM" id="SSF51395">
    <property type="entry name" value="FMN-linked oxidoreductases"/>
    <property type="match status" value="1"/>
</dbReference>
<sequence>MPATTTEHEEENPLFWPVQVGNMTVNHRVVLAPMTRCRAIGGVPQESLVKHYAQRASLGGLLISEANAVSPEAYGLQSLLYLTYNINTGSDVFANTGTIKRVFKMVDQ</sequence>
<organism evidence="5">
    <name type="scientific">Physcomitrium patens</name>
    <name type="common">Spreading-leaved earth moss</name>
    <name type="synonym">Physcomitrella patens</name>
    <dbReference type="NCBI Taxonomy" id="3218"/>
    <lineage>
        <taxon>Eukaryota</taxon>
        <taxon>Viridiplantae</taxon>
        <taxon>Streptophyta</taxon>
        <taxon>Embryophyta</taxon>
        <taxon>Bryophyta</taxon>
        <taxon>Bryophytina</taxon>
        <taxon>Bryopsida</taxon>
        <taxon>Funariidae</taxon>
        <taxon>Funariales</taxon>
        <taxon>Funariaceae</taxon>
        <taxon>Physcomitrium</taxon>
    </lineage>
</organism>
<evidence type="ECO:0000313" key="5">
    <source>
        <dbReference type="EMBL" id="PNR33179.1"/>
    </source>
</evidence>
<keyword evidence="7" id="KW-1185">Reference proteome</keyword>
<dbReference type="PaxDb" id="3218-PP1S94_4V6.1"/>
<accession>A0A2K1IV74</accession>
<evidence type="ECO:0000313" key="7">
    <source>
        <dbReference type="Proteomes" id="UP000006727"/>
    </source>
</evidence>
<evidence type="ECO:0000256" key="3">
    <source>
        <dbReference type="ARBA" id="ARBA00022643"/>
    </source>
</evidence>
<dbReference type="GO" id="GO:0010181">
    <property type="term" value="F:FMN binding"/>
    <property type="evidence" value="ECO:0007669"/>
    <property type="project" value="InterPro"/>
</dbReference>
<gene>
    <name evidence="6" type="primary">LOC112273073</name>
    <name evidence="5" type="ORF">PHYPA_025122</name>
</gene>
<dbReference type="PANTHER" id="PTHR22893">
    <property type="entry name" value="NADH OXIDOREDUCTASE-RELATED"/>
    <property type="match status" value="1"/>
</dbReference>
<dbReference type="InterPro" id="IPR001155">
    <property type="entry name" value="OxRdtase_FMN_N"/>
</dbReference>
<name>A0A2K1IV74_PHYPA</name>
<dbReference type="EnsemblPlants" id="Pp3c20_14530V3.1">
    <property type="protein sequence ID" value="Pp3c20_14530V3.1"/>
    <property type="gene ID" value="Pp3c20_14530"/>
</dbReference>
<comment type="similarity">
    <text evidence="2">Belongs to the NADH:flavin oxidoreductase/NADH oxidase family.</text>
</comment>
<dbReference type="STRING" id="3218.A0A2K1IV74"/>
<evidence type="ECO:0000256" key="1">
    <source>
        <dbReference type="ARBA" id="ARBA00001917"/>
    </source>
</evidence>
<dbReference type="Gramene" id="Pp3c20_14530V3.1">
    <property type="protein sequence ID" value="Pp3c20_14530V3.1"/>
    <property type="gene ID" value="Pp3c20_14530"/>
</dbReference>
<keyword evidence="3" id="KW-0288">FMN</keyword>
<dbReference type="InterPro" id="IPR013785">
    <property type="entry name" value="Aldolase_TIM"/>
</dbReference>
<dbReference type="EMBL" id="ABEU02000020">
    <property type="protein sequence ID" value="PNR33179.1"/>
    <property type="molecule type" value="Genomic_DNA"/>
</dbReference>
<dbReference type="Gene3D" id="3.20.20.70">
    <property type="entry name" value="Aldolase class I"/>
    <property type="match status" value="1"/>
</dbReference>
<keyword evidence="3" id="KW-0285">Flavoprotein</keyword>
<dbReference type="AlphaFoldDB" id="A0A2K1IV74"/>
<proteinExistence type="inferred from homology"/>
<reference evidence="5 7" key="1">
    <citation type="journal article" date="2008" name="Science">
        <title>The Physcomitrella genome reveals evolutionary insights into the conquest of land by plants.</title>
        <authorList>
            <person name="Rensing S."/>
            <person name="Lang D."/>
            <person name="Zimmer A."/>
            <person name="Terry A."/>
            <person name="Salamov A."/>
            <person name="Shapiro H."/>
            <person name="Nishiyama T."/>
            <person name="Perroud P.-F."/>
            <person name="Lindquist E."/>
            <person name="Kamisugi Y."/>
            <person name="Tanahashi T."/>
            <person name="Sakakibara K."/>
            <person name="Fujita T."/>
            <person name="Oishi K."/>
            <person name="Shin-I T."/>
            <person name="Kuroki Y."/>
            <person name="Toyoda A."/>
            <person name="Suzuki Y."/>
            <person name="Hashimoto A."/>
            <person name="Yamaguchi K."/>
            <person name="Sugano A."/>
            <person name="Kohara Y."/>
            <person name="Fujiyama A."/>
            <person name="Anterola A."/>
            <person name="Aoki S."/>
            <person name="Ashton N."/>
            <person name="Barbazuk W.B."/>
            <person name="Barker E."/>
            <person name="Bennetzen J."/>
            <person name="Bezanilla M."/>
            <person name="Blankenship R."/>
            <person name="Cho S.H."/>
            <person name="Dutcher S."/>
            <person name="Estelle M."/>
            <person name="Fawcett J.A."/>
            <person name="Gundlach H."/>
            <person name="Hanada K."/>
            <person name="Heyl A."/>
            <person name="Hicks K.A."/>
            <person name="Hugh J."/>
            <person name="Lohr M."/>
            <person name="Mayer K."/>
            <person name="Melkozernov A."/>
            <person name="Murata T."/>
            <person name="Nelson D."/>
            <person name="Pils B."/>
            <person name="Prigge M."/>
            <person name="Reiss B."/>
            <person name="Renner T."/>
            <person name="Rombauts S."/>
            <person name="Rushton P."/>
            <person name="Sanderfoot A."/>
            <person name="Schween G."/>
            <person name="Shiu S.-H."/>
            <person name="Stueber K."/>
            <person name="Theodoulou F.L."/>
            <person name="Tu H."/>
            <person name="Van de Peer Y."/>
            <person name="Verrier P.J."/>
            <person name="Waters E."/>
            <person name="Wood A."/>
            <person name="Yang L."/>
            <person name="Cove D."/>
            <person name="Cuming A."/>
            <person name="Hasebe M."/>
            <person name="Lucas S."/>
            <person name="Mishler D.B."/>
            <person name="Reski R."/>
            <person name="Grigoriev I."/>
            <person name="Quatrano R.S."/>
            <person name="Boore J.L."/>
        </authorList>
    </citation>
    <scope>NUCLEOTIDE SEQUENCE [LARGE SCALE GENOMIC DNA]</scope>
    <source>
        <strain evidence="6 7">cv. Gransden 2004</strain>
    </source>
</reference>
<evidence type="ECO:0000259" key="4">
    <source>
        <dbReference type="Pfam" id="PF00724"/>
    </source>
</evidence>
<dbReference type="GO" id="GO:0016491">
    <property type="term" value="F:oxidoreductase activity"/>
    <property type="evidence" value="ECO:0007669"/>
    <property type="project" value="InterPro"/>
</dbReference>